<evidence type="ECO:0000259" key="5">
    <source>
        <dbReference type="PROSITE" id="PS50089"/>
    </source>
</evidence>
<dbReference type="InterPro" id="IPR001841">
    <property type="entry name" value="Znf_RING"/>
</dbReference>
<dbReference type="GO" id="GO:0008270">
    <property type="term" value="F:zinc ion binding"/>
    <property type="evidence" value="ECO:0007669"/>
    <property type="project" value="UniProtKB-KW"/>
</dbReference>
<evidence type="ECO:0000256" key="4">
    <source>
        <dbReference type="PROSITE-ProRule" id="PRU00175"/>
    </source>
</evidence>
<name>A0A3G4ZSJ7_9VIRU</name>
<dbReference type="InterPro" id="IPR017907">
    <property type="entry name" value="Znf_RING_CS"/>
</dbReference>
<reference evidence="6" key="1">
    <citation type="submission" date="2018-10" db="EMBL/GenBank/DDBJ databases">
        <title>Hidden diversity of soil giant viruses.</title>
        <authorList>
            <person name="Schulz F."/>
            <person name="Alteio L."/>
            <person name="Goudeau D."/>
            <person name="Ryan E.M."/>
            <person name="Malmstrom R.R."/>
            <person name="Blanchard J."/>
            <person name="Woyke T."/>
        </authorList>
    </citation>
    <scope>NUCLEOTIDE SEQUENCE</scope>
    <source>
        <strain evidence="6">TEV1</strain>
    </source>
</reference>
<dbReference type="Gene3D" id="1.25.40.20">
    <property type="entry name" value="Ankyrin repeat-containing domain"/>
    <property type="match status" value="1"/>
</dbReference>
<dbReference type="InterPro" id="IPR036770">
    <property type="entry name" value="Ankyrin_rpt-contain_sf"/>
</dbReference>
<evidence type="ECO:0000256" key="2">
    <source>
        <dbReference type="ARBA" id="ARBA00022771"/>
    </source>
</evidence>
<dbReference type="PROSITE" id="PS50089">
    <property type="entry name" value="ZF_RING_2"/>
    <property type="match status" value="1"/>
</dbReference>
<keyword evidence="1" id="KW-0479">Metal-binding</keyword>
<dbReference type="Gene3D" id="3.30.40.10">
    <property type="entry name" value="Zinc/RING finger domain, C3HC4 (zinc finger)"/>
    <property type="match status" value="1"/>
</dbReference>
<protein>
    <recommendedName>
        <fullName evidence="5">RING-type domain-containing protein</fullName>
    </recommendedName>
</protein>
<dbReference type="PROSITE" id="PS00518">
    <property type="entry name" value="ZF_RING_1"/>
    <property type="match status" value="1"/>
</dbReference>
<evidence type="ECO:0000256" key="3">
    <source>
        <dbReference type="ARBA" id="ARBA00022833"/>
    </source>
</evidence>
<proteinExistence type="predicted"/>
<gene>
    <name evidence="6" type="ORF">Terrestrivirus6_35</name>
</gene>
<keyword evidence="2 4" id="KW-0863">Zinc-finger</keyword>
<dbReference type="InterPro" id="IPR013083">
    <property type="entry name" value="Znf_RING/FYVE/PHD"/>
</dbReference>
<dbReference type="SUPFAM" id="SSF57850">
    <property type="entry name" value="RING/U-box"/>
    <property type="match status" value="1"/>
</dbReference>
<accession>A0A3G4ZSJ7</accession>
<feature type="domain" description="RING-type" evidence="5">
    <location>
        <begin position="3"/>
        <end position="42"/>
    </location>
</feature>
<dbReference type="CDD" id="cd16449">
    <property type="entry name" value="RING-HC"/>
    <property type="match status" value="1"/>
</dbReference>
<sequence>MECPICFEKFAKSPATYPVITNCGHTFCYTCINKLTKCSICQTNIIVKIKQIDFAKSLNENITIPLDEDFNNDKEKKLLDNILSSKFAAVKIPTDIDFNKLFDLVYYDESYNVHIVKIFKTIAKSYDLFDKLEAIVGVNINTPIKYYLMNDTEIPYEFDLDSPGCNNSIICNNIGDIVATKLDHPFFTMRPYKDKHNFVVLVVSYVSCIKWVYVIPKKELYPIMTSNSLKYIFKTADEYDVDHLSNIISKTFIGSTSTVKSDSIHDVFLFVTKFKDKCKHLFDDKNINLVNQFIEYFPKEGILPYIDNLLTEKNINFKETKLLFNLINKKYPSNVLKKAISQYNIYFRIDMATPLHIYIKTYENIDIEIVKLLSGFDIINYTDARGFTPLHLYLSRKNCTDDITLALTSTNNVSLIDMLNYLPINMVLSMKHKLSKETVAKLIPQNLSIICFDKIDSIKKNLKEIYNIDIN</sequence>
<dbReference type="EMBL" id="MK071984">
    <property type="protein sequence ID" value="AYV76409.1"/>
    <property type="molecule type" value="Genomic_DNA"/>
</dbReference>
<evidence type="ECO:0000313" key="6">
    <source>
        <dbReference type="EMBL" id="AYV76409.1"/>
    </source>
</evidence>
<dbReference type="Pfam" id="PF14634">
    <property type="entry name" value="zf-RING_5"/>
    <property type="match status" value="1"/>
</dbReference>
<evidence type="ECO:0000256" key="1">
    <source>
        <dbReference type="ARBA" id="ARBA00022723"/>
    </source>
</evidence>
<keyword evidence="3" id="KW-0862">Zinc</keyword>
<organism evidence="6">
    <name type="scientific">Terrestrivirus sp</name>
    <dbReference type="NCBI Taxonomy" id="2487775"/>
    <lineage>
        <taxon>Viruses</taxon>
        <taxon>Varidnaviria</taxon>
        <taxon>Bamfordvirae</taxon>
        <taxon>Nucleocytoviricota</taxon>
        <taxon>Megaviricetes</taxon>
        <taxon>Imitervirales</taxon>
        <taxon>Mimiviridae</taxon>
        <taxon>Klosneuvirinae</taxon>
    </lineage>
</organism>
<dbReference type="SMART" id="SM00184">
    <property type="entry name" value="RING"/>
    <property type="match status" value="1"/>
</dbReference>